<evidence type="ECO:0008006" key="3">
    <source>
        <dbReference type="Google" id="ProtNLM"/>
    </source>
</evidence>
<dbReference type="SUPFAM" id="SSF101898">
    <property type="entry name" value="NHL repeat"/>
    <property type="match status" value="1"/>
</dbReference>
<dbReference type="PANTHER" id="PTHR24104:SF25">
    <property type="entry name" value="PROTEIN LIN-41"/>
    <property type="match status" value="1"/>
</dbReference>
<dbReference type="Gene3D" id="2.120.10.30">
    <property type="entry name" value="TolB, C-terminal domain"/>
    <property type="match status" value="2"/>
</dbReference>
<gene>
    <name evidence="2" type="ORF">MGWOODY_Clf855</name>
</gene>
<dbReference type="InterPro" id="IPR050952">
    <property type="entry name" value="TRIM-NHL_E3_ligases"/>
</dbReference>
<evidence type="ECO:0000256" key="1">
    <source>
        <dbReference type="ARBA" id="ARBA00022737"/>
    </source>
</evidence>
<dbReference type="Pfam" id="PF01436">
    <property type="entry name" value="NHL"/>
    <property type="match status" value="4"/>
</dbReference>
<organism evidence="2">
    <name type="scientific">hydrothermal vent metagenome</name>
    <dbReference type="NCBI Taxonomy" id="652676"/>
    <lineage>
        <taxon>unclassified sequences</taxon>
        <taxon>metagenomes</taxon>
        <taxon>ecological metagenomes</taxon>
    </lineage>
</organism>
<dbReference type="PANTHER" id="PTHR24104">
    <property type="entry name" value="E3 UBIQUITIN-PROTEIN LIGASE NHLRC1-RELATED"/>
    <property type="match status" value="1"/>
</dbReference>
<protein>
    <recommendedName>
        <fullName evidence="3">6-bladed beta-propeller</fullName>
    </recommendedName>
</protein>
<dbReference type="GO" id="GO:0008270">
    <property type="term" value="F:zinc ion binding"/>
    <property type="evidence" value="ECO:0007669"/>
    <property type="project" value="UniProtKB-KW"/>
</dbReference>
<dbReference type="EMBL" id="FAXA01000350">
    <property type="protein sequence ID" value="CUV03062.1"/>
    <property type="molecule type" value="Genomic_DNA"/>
</dbReference>
<dbReference type="InterPro" id="IPR011042">
    <property type="entry name" value="6-blade_b-propeller_TolB-like"/>
</dbReference>
<dbReference type="InterPro" id="IPR001258">
    <property type="entry name" value="NHL_repeat"/>
</dbReference>
<reference evidence="2" key="1">
    <citation type="submission" date="2015-10" db="EMBL/GenBank/DDBJ databases">
        <authorList>
            <person name="Gilbert D.G."/>
        </authorList>
    </citation>
    <scope>NUCLEOTIDE SEQUENCE</scope>
</reference>
<dbReference type="PROSITE" id="PS51125">
    <property type="entry name" value="NHL"/>
    <property type="match status" value="4"/>
</dbReference>
<proteinExistence type="predicted"/>
<evidence type="ECO:0000313" key="2">
    <source>
        <dbReference type="EMBL" id="CUV03062.1"/>
    </source>
</evidence>
<name>A0A160VAC4_9ZZZZ</name>
<accession>A0A160VAC4</accession>
<keyword evidence="1" id="KW-0677">Repeat</keyword>
<dbReference type="AlphaFoldDB" id="A0A160VAC4"/>
<dbReference type="CDD" id="cd05819">
    <property type="entry name" value="NHL"/>
    <property type="match status" value="1"/>
</dbReference>
<sequence>MQTQIAAGRVYDFSHAVGRSAASGTGFRMPVAVATGVGTDAASYVISRGFEMIPNVHWSRTGVGTRVTKVIFGAISGEEELVTEFGKYGEDPGRFIWPAGIAVDSQGAVYVTDEWLNRVSIFDGDGKFLQCWGTSGAEEGELDGPSGILVDANDDLYISDTRNHRVQKFTKDGVLMAPWGGLGSGEGQLDSPWGIASDSEGYIYVSDHMNHRVQKFTREGEFVASFGSEGAGRGELGRPSGVAVDPDGDVYVCDWSNDRVQVFGPDGRFITTLRGDAYELSHWAKMTVATNPDAVRRRREVPNPQVEWRFDMPSDLVFDTANQRLLVADTQRQRIQIYNKLKDYAIPSRTI</sequence>